<dbReference type="InterPro" id="IPR029151">
    <property type="entry name" value="Sensor-like_sf"/>
</dbReference>
<dbReference type="KEGG" id="pste:PSTEL_02215"/>
<evidence type="ECO:0000313" key="6">
    <source>
        <dbReference type="Proteomes" id="UP000029507"/>
    </source>
</evidence>
<organism evidence="5 6">
    <name type="scientific">Paenibacillus stellifer</name>
    <dbReference type="NCBI Taxonomy" id="169760"/>
    <lineage>
        <taxon>Bacteria</taxon>
        <taxon>Bacillati</taxon>
        <taxon>Bacillota</taxon>
        <taxon>Bacilli</taxon>
        <taxon>Bacillales</taxon>
        <taxon>Paenibacillaceae</taxon>
        <taxon>Paenibacillus</taxon>
    </lineage>
</organism>
<dbReference type="SMART" id="SM00283">
    <property type="entry name" value="MA"/>
    <property type="match status" value="1"/>
</dbReference>
<feature type="transmembrane region" description="Helical" evidence="3">
    <location>
        <begin position="32"/>
        <end position="53"/>
    </location>
</feature>
<evidence type="ECO:0000259" key="4">
    <source>
        <dbReference type="PROSITE" id="PS50111"/>
    </source>
</evidence>
<feature type="transmembrane region" description="Helical" evidence="3">
    <location>
        <begin position="7"/>
        <end position="26"/>
    </location>
</feature>
<dbReference type="STRING" id="169760.PSTEL_02215"/>
<sequence>MLLQHKRLVFAWNAVFLLLAVLYVLLFIKMFWVHKLVLVLIFLSSMLLSYAVYRSRGRLDSVLVQAEDQVRTLGSEMLVTSDRMHGALAEISRHTEELQRTADLSHELEVALKSRSYEAKANMEEASSTMNGVAGAAESIQQLTDKLGRSMQAASREVAEMVDSLKNTDEVMKELKEQSGDMFEKFTALSKHIATVESINEVIVGVVEETSLLALNASIEAARAGEQGRGFAVVAGRISKLAEQSRSSVDRSSALLVDINQGVRQVLESVERERVSVDRGVSEVASVKVRLAEMSGTVRVVDEAVGETVKATVRQSELIAGGLEELTVAVGLLNETIASVDVTLEQVDRQRSQIGELNGVSAQMLAESQALRESVAEIAGSHEIQDSRYSEKLEYAKKLLLRLAAREELSVPDMDTHKKVLAGCLKESEDVQAIWSNRTDGTFIFSQPEAGLLNAKQRDWWIGAMNEGDYVSEPYISAITKRPCITLSRSITDGSGNKVGVVGVDLAV</sequence>
<protein>
    <recommendedName>
        <fullName evidence="4">Methyl-accepting transducer domain-containing protein</fullName>
    </recommendedName>
</protein>
<dbReference type="OrthoDB" id="9816519at2"/>
<keyword evidence="1 2" id="KW-0807">Transducer</keyword>
<dbReference type="PROSITE" id="PS50111">
    <property type="entry name" value="CHEMOTAXIS_TRANSDUC_2"/>
    <property type="match status" value="1"/>
</dbReference>
<dbReference type="PANTHER" id="PTHR32089:SF112">
    <property type="entry name" value="LYSOZYME-LIKE PROTEIN-RELATED"/>
    <property type="match status" value="1"/>
</dbReference>
<keyword evidence="6" id="KW-1185">Reference proteome</keyword>
<name>A0A089LPT2_9BACL</name>
<evidence type="ECO:0000256" key="1">
    <source>
        <dbReference type="ARBA" id="ARBA00023224"/>
    </source>
</evidence>
<dbReference type="InterPro" id="IPR004089">
    <property type="entry name" value="MCPsignal_dom"/>
</dbReference>
<dbReference type="PANTHER" id="PTHR32089">
    <property type="entry name" value="METHYL-ACCEPTING CHEMOTAXIS PROTEIN MCPB"/>
    <property type="match status" value="1"/>
</dbReference>
<evidence type="ECO:0000313" key="5">
    <source>
        <dbReference type="EMBL" id="AIQ62110.1"/>
    </source>
</evidence>
<dbReference type="SUPFAM" id="SSF103190">
    <property type="entry name" value="Sensory domain-like"/>
    <property type="match status" value="1"/>
</dbReference>
<dbReference type="GO" id="GO:0007165">
    <property type="term" value="P:signal transduction"/>
    <property type="evidence" value="ECO:0007669"/>
    <property type="project" value="UniProtKB-KW"/>
</dbReference>
<dbReference type="Pfam" id="PF00015">
    <property type="entry name" value="MCPsignal"/>
    <property type="match status" value="1"/>
</dbReference>
<dbReference type="Gene3D" id="1.10.287.950">
    <property type="entry name" value="Methyl-accepting chemotaxis protein"/>
    <property type="match status" value="1"/>
</dbReference>
<keyword evidence="3" id="KW-0812">Transmembrane</keyword>
<dbReference type="AlphaFoldDB" id="A0A089LPT2"/>
<dbReference type="CDD" id="cd18773">
    <property type="entry name" value="PDC1_HK_sensor"/>
    <property type="match status" value="1"/>
</dbReference>
<keyword evidence="3" id="KW-0472">Membrane</keyword>
<dbReference type="RefSeq" id="WP_038693167.1">
    <property type="nucleotide sequence ID" value="NZ_CP009286.1"/>
</dbReference>
<dbReference type="Gene3D" id="3.30.450.20">
    <property type="entry name" value="PAS domain"/>
    <property type="match status" value="1"/>
</dbReference>
<reference evidence="5 6" key="1">
    <citation type="submission" date="2014-08" db="EMBL/GenBank/DDBJ databases">
        <title>Comparative genomics of the Paenibacillus odorifer group.</title>
        <authorList>
            <person name="den Bakker H.C."/>
            <person name="Tsai Y.-C."/>
            <person name="Martin N."/>
            <person name="Korlach J."/>
            <person name="Wiedmann M."/>
        </authorList>
    </citation>
    <scope>NUCLEOTIDE SEQUENCE [LARGE SCALE GENOMIC DNA]</scope>
    <source>
        <strain evidence="5 6">DSM 14472</strain>
    </source>
</reference>
<dbReference type="Proteomes" id="UP000029507">
    <property type="component" value="Chromosome"/>
</dbReference>
<dbReference type="Pfam" id="PF22673">
    <property type="entry name" value="MCP-like_PDC_1"/>
    <property type="match status" value="1"/>
</dbReference>
<dbReference type="HOGENOM" id="CLU_000445_107_18_9"/>
<proteinExistence type="predicted"/>
<dbReference type="EMBL" id="CP009286">
    <property type="protein sequence ID" value="AIQ62110.1"/>
    <property type="molecule type" value="Genomic_DNA"/>
</dbReference>
<evidence type="ECO:0000256" key="3">
    <source>
        <dbReference type="SAM" id="Phobius"/>
    </source>
</evidence>
<evidence type="ECO:0000256" key="2">
    <source>
        <dbReference type="PROSITE-ProRule" id="PRU00284"/>
    </source>
</evidence>
<gene>
    <name evidence="5" type="ORF">PSTEL_02215</name>
</gene>
<keyword evidence="3" id="KW-1133">Transmembrane helix</keyword>
<dbReference type="SUPFAM" id="SSF58104">
    <property type="entry name" value="Methyl-accepting chemotaxis protein (MCP) signaling domain"/>
    <property type="match status" value="1"/>
</dbReference>
<accession>A0A089LPT2</accession>
<feature type="domain" description="Methyl-accepting transducer" evidence="4">
    <location>
        <begin position="94"/>
        <end position="334"/>
    </location>
</feature>
<dbReference type="GO" id="GO:0016020">
    <property type="term" value="C:membrane"/>
    <property type="evidence" value="ECO:0007669"/>
    <property type="project" value="InterPro"/>
</dbReference>